<dbReference type="PATRIC" id="fig|172049.5.peg.2083"/>
<comment type="caution">
    <text evidence="1">The sequence shown here is derived from an EMBL/GenBank/DDBJ whole genome shotgun (WGS) entry which is preliminary data.</text>
</comment>
<dbReference type="RefSeq" id="WP_283217926.1">
    <property type="nucleotide sequence ID" value="NZ_LGFD01000057.1"/>
</dbReference>
<organism evidence="1 2">
    <name type="scientific">Thermococcus sibiricus</name>
    <dbReference type="NCBI Taxonomy" id="172049"/>
    <lineage>
        <taxon>Archaea</taxon>
        <taxon>Methanobacteriati</taxon>
        <taxon>Methanobacteriota</taxon>
        <taxon>Thermococci</taxon>
        <taxon>Thermococcales</taxon>
        <taxon>Thermococcaceae</taxon>
        <taxon>Thermococcus</taxon>
    </lineage>
</organism>
<dbReference type="Proteomes" id="UP000053911">
    <property type="component" value="Unassembled WGS sequence"/>
</dbReference>
<name>A0A101EK45_9EURY</name>
<protein>
    <submittedName>
        <fullName evidence="1">Uncharacterized protein</fullName>
    </submittedName>
</protein>
<sequence length="195" mass="23132">MKIEVPYIVFEVKGRRFMLDAYFSRKVEKAEHISVLIRKFDSNLPRDAENPLPKLIDEETIKEFLRTTFERIYELSGRTLDERLRHIRKWNVLRILGIPSGFRRHKEKDEALAKENREALLALSLLQEVLGVKSPAELTDVELRPIEWRYYTIELRGDEIYNEKGEKDPIYTELLKRDSGFRQALYALEYSQQAT</sequence>
<reference evidence="2" key="1">
    <citation type="journal article" date="2015" name="MBio">
        <title>Genome-Resolved Metagenomic Analysis Reveals Roles for Candidate Phyla and Other Microbial Community Members in Biogeochemical Transformations in Oil Reservoirs.</title>
        <authorList>
            <person name="Hu P."/>
            <person name="Tom L."/>
            <person name="Singh A."/>
            <person name="Thomas B.C."/>
            <person name="Baker B.J."/>
            <person name="Piceno Y.M."/>
            <person name="Andersen G.L."/>
            <person name="Banfield J.F."/>
        </authorList>
    </citation>
    <scope>NUCLEOTIDE SEQUENCE [LARGE SCALE GENOMIC DNA]</scope>
</reference>
<dbReference type="EMBL" id="LGFD01000057">
    <property type="protein sequence ID" value="KUK16835.1"/>
    <property type="molecule type" value="Genomic_DNA"/>
</dbReference>
<accession>A0A101EK45</accession>
<gene>
    <name evidence="1" type="ORF">XD54_1869</name>
</gene>
<evidence type="ECO:0000313" key="2">
    <source>
        <dbReference type="Proteomes" id="UP000053911"/>
    </source>
</evidence>
<evidence type="ECO:0000313" key="1">
    <source>
        <dbReference type="EMBL" id="KUK16835.1"/>
    </source>
</evidence>
<dbReference type="AlphaFoldDB" id="A0A101EK45"/>
<proteinExistence type="predicted"/>